<accession>A0A1G6GI14</accession>
<dbReference type="EMBL" id="FMYG01000001">
    <property type="protein sequence ID" value="SDB81637.1"/>
    <property type="molecule type" value="Genomic_DNA"/>
</dbReference>
<feature type="region of interest" description="Disordered" evidence="1">
    <location>
        <begin position="1"/>
        <end position="22"/>
    </location>
</feature>
<proteinExistence type="predicted"/>
<evidence type="ECO:0000256" key="2">
    <source>
        <dbReference type="SAM" id="Phobius"/>
    </source>
</evidence>
<evidence type="ECO:0000313" key="3">
    <source>
        <dbReference type="EMBL" id="SDB81637.1"/>
    </source>
</evidence>
<name>A0A1G6GI14_9MICO</name>
<organism evidence="3 4">
    <name type="scientific">Microbacterium enclense</name>
    <dbReference type="NCBI Taxonomy" id="993073"/>
    <lineage>
        <taxon>Bacteria</taxon>
        <taxon>Bacillati</taxon>
        <taxon>Actinomycetota</taxon>
        <taxon>Actinomycetes</taxon>
        <taxon>Micrococcales</taxon>
        <taxon>Microbacteriaceae</taxon>
        <taxon>Microbacterium</taxon>
    </lineage>
</organism>
<dbReference type="OrthoDB" id="9962255at2"/>
<evidence type="ECO:0000256" key="1">
    <source>
        <dbReference type="SAM" id="MobiDB-lite"/>
    </source>
</evidence>
<evidence type="ECO:0000313" key="4">
    <source>
        <dbReference type="Proteomes" id="UP000183203"/>
    </source>
</evidence>
<gene>
    <name evidence="3" type="ORF">SAMN05216418_0272</name>
</gene>
<dbReference type="Proteomes" id="UP000183203">
    <property type="component" value="Unassembled WGS sequence"/>
</dbReference>
<keyword evidence="2" id="KW-0472">Membrane</keyword>
<sequence length="189" mass="19083">MTEDDDLKALMRRADPSAASAPLDDARIRRVVAAAERDDPVPSRRRRPRFLIAGASLGAAATAAGAVIIAGLVATPAVQAPGPTGGAITCDAPSDAALRTNDTAYEATATRIDDGVVTLTVTTTFLGDPGASAEIPQMSDPETGGDLFVVGHAYLVASTGGFASECLTGPATDELRRAYVSAFGPGVGG</sequence>
<dbReference type="STRING" id="993073.AS029_00200"/>
<dbReference type="AlphaFoldDB" id="A0A1G6GI14"/>
<feature type="transmembrane region" description="Helical" evidence="2">
    <location>
        <begin position="50"/>
        <end position="74"/>
    </location>
</feature>
<reference evidence="3 4" key="1">
    <citation type="submission" date="2016-09" db="EMBL/GenBank/DDBJ databases">
        <authorList>
            <person name="Capua I."/>
            <person name="De Benedictis P."/>
            <person name="Joannis T."/>
            <person name="Lombin L.H."/>
            <person name="Cattoli G."/>
        </authorList>
    </citation>
    <scope>NUCLEOTIDE SEQUENCE [LARGE SCALE GENOMIC DNA]</scope>
    <source>
        <strain evidence="3 4">NIO-1002</strain>
    </source>
</reference>
<dbReference type="RefSeq" id="WP_058230615.1">
    <property type="nucleotide sequence ID" value="NZ_FMYG01000001.1"/>
</dbReference>
<keyword evidence="2" id="KW-1133">Transmembrane helix</keyword>
<protein>
    <submittedName>
        <fullName evidence="3">Uncharacterized protein</fullName>
    </submittedName>
</protein>
<keyword evidence="2" id="KW-0812">Transmembrane</keyword>